<dbReference type="OrthoDB" id="2435874at2"/>
<keyword evidence="3" id="KW-1185">Reference proteome</keyword>
<dbReference type="AlphaFoldDB" id="A0A3N9Q0B7"/>
<comment type="caution">
    <text evidence="2">The sequence shown here is derived from an EMBL/GenBank/DDBJ whole genome shotgun (WGS) entry which is preliminary data.</text>
</comment>
<protein>
    <recommendedName>
        <fullName evidence="1">Peptidase C39-like domain-containing protein</fullName>
    </recommendedName>
</protein>
<gene>
    <name evidence="2" type="ORF">EH198_14290</name>
</gene>
<evidence type="ECO:0000259" key="1">
    <source>
        <dbReference type="Pfam" id="PF13529"/>
    </source>
</evidence>
<evidence type="ECO:0000313" key="2">
    <source>
        <dbReference type="EMBL" id="RQW10916.1"/>
    </source>
</evidence>
<dbReference type="EMBL" id="RQPI01000007">
    <property type="protein sequence ID" value="RQW10916.1"/>
    <property type="molecule type" value="Genomic_DNA"/>
</dbReference>
<evidence type="ECO:0000313" key="3">
    <source>
        <dbReference type="Proteomes" id="UP000282529"/>
    </source>
</evidence>
<organism evidence="2 3">
    <name type="scientific">Paenibacillus rhizophilus</name>
    <dbReference type="NCBI Taxonomy" id="1850366"/>
    <lineage>
        <taxon>Bacteria</taxon>
        <taxon>Bacillati</taxon>
        <taxon>Bacillota</taxon>
        <taxon>Bacilli</taxon>
        <taxon>Bacillales</taxon>
        <taxon>Paenibacillaceae</taxon>
        <taxon>Paenibacillus</taxon>
    </lineage>
</organism>
<sequence>MLSRLNKGFRQQAVSFFRDRQDSAHATGCGFVMTFGGTGKKLDLEPYTQWAPGVRSSASACGPATMAAMAEYWGRHLGQSAIIGRERFGSKAEHINYLYGNYGGRPWGMSVRGFAKGLEAYLQSALGDAPAVLLRRFNDFALYKAEIDADRPVAIKFDKWFSLRWMGRYAFDYHWTVGIGYELTEFGPRLILQDNGARRADGGYAASRERRIDYAGNRSVITMLAVELVPKGT</sequence>
<name>A0A3N9Q0B7_9BACL</name>
<dbReference type="Pfam" id="PF13529">
    <property type="entry name" value="Peptidase_C39_2"/>
    <property type="match status" value="1"/>
</dbReference>
<reference evidence="2 3" key="1">
    <citation type="submission" date="2018-11" db="EMBL/GenBank/DDBJ databases">
        <title>Genome sequence of strain 7197.</title>
        <authorList>
            <person name="Gao J."/>
            <person name="Sun J."/>
        </authorList>
    </citation>
    <scope>NUCLEOTIDE SEQUENCE [LARGE SCALE GENOMIC DNA]</scope>
    <source>
        <strain evidence="2 3">7197</strain>
    </source>
</reference>
<dbReference type="InterPro" id="IPR039564">
    <property type="entry name" value="Peptidase_C39-like"/>
</dbReference>
<proteinExistence type="predicted"/>
<accession>A0A3N9Q0B7</accession>
<feature type="domain" description="Peptidase C39-like" evidence="1">
    <location>
        <begin position="43"/>
        <end position="185"/>
    </location>
</feature>
<dbReference type="Proteomes" id="UP000282529">
    <property type="component" value="Unassembled WGS sequence"/>
</dbReference>